<dbReference type="Proteomes" id="UP000225740">
    <property type="component" value="Unassembled WGS sequence"/>
</dbReference>
<evidence type="ECO:0000313" key="1">
    <source>
        <dbReference type="EMBL" id="PHQ36439.1"/>
    </source>
</evidence>
<organism evidence="1 2">
    <name type="scientific">Rhodopirellula bahusiensis</name>
    <dbReference type="NCBI Taxonomy" id="2014065"/>
    <lineage>
        <taxon>Bacteria</taxon>
        <taxon>Pseudomonadati</taxon>
        <taxon>Planctomycetota</taxon>
        <taxon>Planctomycetia</taxon>
        <taxon>Pirellulales</taxon>
        <taxon>Pirellulaceae</taxon>
        <taxon>Rhodopirellula</taxon>
    </lineage>
</organism>
<accession>A0A2G1WCR9</accession>
<dbReference type="EMBL" id="NIZW01000002">
    <property type="protein sequence ID" value="PHQ36439.1"/>
    <property type="molecule type" value="Genomic_DNA"/>
</dbReference>
<protein>
    <submittedName>
        <fullName evidence="1">Uncharacterized protein</fullName>
    </submittedName>
</protein>
<dbReference type="GeneID" id="90607297"/>
<dbReference type="AlphaFoldDB" id="A0A2G1WCR9"/>
<reference evidence="1 2" key="1">
    <citation type="submission" date="2017-06" db="EMBL/GenBank/DDBJ databases">
        <title>Description of Rhodopirellula bahusiensis sp. nov.</title>
        <authorList>
            <person name="Kizina J."/>
            <person name="Harder J."/>
        </authorList>
    </citation>
    <scope>NUCLEOTIDE SEQUENCE [LARGE SCALE GENOMIC DNA]</scope>
    <source>
        <strain evidence="1 2">SWK21</strain>
    </source>
</reference>
<keyword evidence="2" id="KW-1185">Reference proteome</keyword>
<dbReference type="RefSeq" id="WP_099259340.1">
    <property type="nucleotide sequence ID" value="NZ_NIZW01000002.1"/>
</dbReference>
<gene>
    <name evidence="1" type="ORF">CEE69_03335</name>
</gene>
<sequence>MTSLGVTFEILTTHPSPSAGEVLRHGATSNDPSSRQSCLRALARRKDVKSLNWLINRFEKYHDDLLSVLTTSTGQVDAGYLGTAVSKQLAKGGWNQAIGLRLIDMVDCLNQTSALATLIDLAQNHDDSLIRAASGEVTLSLASPLSKTIRHRNNSERMDPEAERFRQSIAERLGASVERYNAHRNNDLLDAFLVISDWNDALLQRLMGDESPTQETLLRRMRTSEHQSVLQLLAGFIRRRKIPGPVIGLLLRRHDAKFCETLLETIGDAPTPVTTINLREYGLPDCLRGGESFMRSLGSDRDAAMCNAYSIAMPHETESIHMVFAMLERDGLNATHAAELCLKRIEAPQLADWVTVLEDSVEHRAALNENTNPSDNVQQDAGLDRPIKLLDKLIDLSDHESKPLAHAAQALLAHLNTAEVLPVFAELSLEVGQQLGRVLMQTDASTLDMIRQGLRHAVMQNRLDAIAFAESLGLIDLMIDPLRQIAQTDHQSAKLRTAQALARGTGSQSEAVLRELCTIQNGSLRDAAVAAMEERGLTV</sequence>
<name>A0A2G1WCR9_9BACT</name>
<proteinExistence type="predicted"/>
<evidence type="ECO:0000313" key="2">
    <source>
        <dbReference type="Proteomes" id="UP000225740"/>
    </source>
</evidence>
<dbReference type="OrthoDB" id="235101at2"/>
<comment type="caution">
    <text evidence="1">The sequence shown here is derived from an EMBL/GenBank/DDBJ whole genome shotgun (WGS) entry which is preliminary data.</text>
</comment>